<dbReference type="AlphaFoldDB" id="A0A8T1VDM7"/>
<reference evidence="2" key="1">
    <citation type="submission" date="2021-02" db="EMBL/GenBank/DDBJ databases">
        <authorList>
            <person name="Palmer J.M."/>
        </authorList>
    </citation>
    <scope>NUCLEOTIDE SEQUENCE</scope>
    <source>
        <strain evidence="2">SCRP734</strain>
    </source>
</reference>
<gene>
    <name evidence="2" type="ORF">PHYPSEUDO_008571</name>
</gene>
<feature type="signal peptide" evidence="1">
    <location>
        <begin position="1"/>
        <end position="17"/>
    </location>
</feature>
<accession>A0A8T1VDM7</accession>
<evidence type="ECO:0000313" key="3">
    <source>
        <dbReference type="Proteomes" id="UP000694044"/>
    </source>
</evidence>
<dbReference type="OrthoDB" id="110723at2759"/>
<evidence type="ECO:0000256" key="1">
    <source>
        <dbReference type="SAM" id="SignalP"/>
    </source>
</evidence>
<feature type="chain" id="PRO_5035778066" evidence="1">
    <location>
        <begin position="18"/>
        <end position="562"/>
    </location>
</feature>
<comment type="caution">
    <text evidence="2">The sequence shown here is derived from an EMBL/GenBank/DDBJ whole genome shotgun (WGS) entry which is preliminary data.</text>
</comment>
<proteinExistence type="predicted"/>
<sequence length="562" mass="61392">MFWLGILAIAFVAGVCGEQSSMTTLMMYEDDSCTSPATTVGMWQELACVPQNDRENPVCERSGESYAVSDCMDYGSVFYEAFYANETWHPFVYVEKYDASAQGSWWCQQDTLENATAYRLDGPPGACYVHHSGTTSSKIAIDQSLLTYTTYSDPSCNDVVSKTQTTWSMAMNAHCSNSLRIGIIGLSTSDMKAVTVFDESQCSETPVKLTLTYGFECTIGNQDDVSSQCEPTGSSHYSISNCTSGYYSDYTTNTFGNYTPHLIMQEWDNSNCNGFQNVTAYIADGICHSNTDDTTSFKVTITADSTAEITTYLDTDCGAVGNSTTVTKRQLLSQSCILHRDCDNIYGCGRSFSVGGFDSPPTGMVSALLVFDDSSCAGTPVQLVISNGVPCSTSEASTCEKISVGGNKRFGYRDCISDVVKQTAAVFGDTSYVVMEEYVDGTTCKAIKGTVVYKADGNCHPSIVDGTYFKISPSLDSSLTFATYPNSFCNAFDADYITVGTKYINFDACYEGNMKLFTNMPASSVPTNPTTPVTDVDLMTREQIMFPEWLWEPSPRRVFESD</sequence>
<dbReference type="PANTHER" id="PTHR33714">
    <property type="entry name" value="COUNTING FACTOR-ASSOCIATED PROTEIN A-RELATED"/>
    <property type="match status" value="1"/>
</dbReference>
<dbReference type="PANTHER" id="PTHR33714:SF3">
    <property type="entry name" value="COUNTING FACTOR-ASSOCIATED PROTEIN A-RELATED"/>
    <property type="match status" value="1"/>
</dbReference>
<dbReference type="Proteomes" id="UP000694044">
    <property type="component" value="Unassembled WGS sequence"/>
</dbReference>
<protein>
    <submittedName>
        <fullName evidence="2">Uncharacterized protein</fullName>
    </submittedName>
</protein>
<evidence type="ECO:0000313" key="2">
    <source>
        <dbReference type="EMBL" id="KAG7379427.1"/>
    </source>
</evidence>
<keyword evidence="3" id="KW-1185">Reference proteome</keyword>
<organism evidence="2 3">
    <name type="scientific">Phytophthora pseudosyringae</name>
    <dbReference type="NCBI Taxonomy" id="221518"/>
    <lineage>
        <taxon>Eukaryota</taxon>
        <taxon>Sar</taxon>
        <taxon>Stramenopiles</taxon>
        <taxon>Oomycota</taxon>
        <taxon>Peronosporomycetes</taxon>
        <taxon>Peronosporales</taxon>
        <taxon>Peronosporaceae</taxon>
        <taxon>Phytophthora</taxon>
    </lineage>
</organism>
<name>A0A8T1VDM7_9STRA</name>
<dbReference type="EMBL" id="JAGDFM010000349">
    <property type="protein sequence ID" value="KAG7379427.1"/>
    <property type="molecule type" value="Genomic_DNA"/>
</dbReference>
<keyword evidence="1" id="KW-0732">Signal</keyword>